<dbReference type="InterPro" id="IPR036165">
    <property type="entry name" value="YefM-like_sf"/>
</dbReference>
<sequence length="87" mass="10122">METKKIYTATEARKNFFDILNRVLYGNERMFIKKSGSEDLIKIERSDNSLKSLKKLAGSISKKDARIMKEVVKDSRKAFSRQIKSFD</sequence>
<name>A0A2H0R9W9_UNCKA</name>
<protein>
    <recommendedName>
        <fullName evidence="4">Antitoxin</fullName>
    </recommendedName>
</protein>
<organism evidence="2 3">
    <name type="scientific">candidate division WWE3 bacterium CG10_big_fil_rev_8_21_14_0_10_32_10</name>
    <dbReference type="NCBI Taxonomy" id="1975090"/>
    <lineage>
        <taxon>Bacteria</taxon>
        <taxon>Katanobacteria</taxon>
    </lineage>
</organism>
<dbReference type="EMBL" id="PCXU01000028">
    <property type="protein sequence ID" value="PIR43331.1"/>
    <property type="molecule type" value="Genomic_DNA"/>
</dbReference>
<evidence type="ECO:0000313" key="2">
    <source>
        <dbReference type="EMBL" id="PIR43331.1"/>
    </source>
</evidence>
<gene>
    <name evidence="2" type="ORF">COV24_03335</name>
</gene>
<comment type="caution">
    <text evidence="2">The sequence shown here is derived from an EMBL/GenBank/DDBJ whole genome shotgun (WGS) entry which is preliminary data.</text>
</comment>
<comment type="similarity">
    <text evidence="1">Belongs to the phD/YefM antitoxin family.</text>
</comment>
<dbReference type="Proteomes" id="UP000230214">
    <property type="component" value="Unassembled WGS sequence"/>
</dbReference>
<evidence type="ECO:0000313" key="3">
    <source>
        <dbReference type="Proteomes" id="UP000230214"/>
    </source>
</evidence>
<accession>A0A2H0R9W9</accession>
<dbReference type="SUPFAM" id="SSF143120">
    <property type="entry name" value="YefM-like"/>
    <property type="match status" value="1"/>
</dbReference>
<evidence type="ECO:0008006" key="4">
    <source>
        <dbReference type="Google" id="ProtNLM"/>
    </source>
</evidence>
<reference evidence="2 3" key="1">
    <citation type="submission" date="2017-09" db="EMBL/GenBank/DDBJ databases">
        <title>Depth-based differentiation of microbial function through sediment-hosted aquifers and enrichment of novel symbionts in the deep terrestrial subsurface.</title>
        <authorList>
            <person name="Probst A.J."/>
            <person name="Ladd B."/>
            <person name="Jarett J.K."/>
            <person name="Geller-Mcgrath D.E."/>
            <person name="Sieber C.M."/>
            <person name="Emerson J.B."/>
            <person name="Anantharaman K."/>
            <person name="Thomas B.C."/>
            <person name="Malmstrom R."/>
            <person name="Stieglmeier M."/>
            <person name="Klingl A."/>
            <person name="Woyke T."/>
            <person name="Ryan C.M."/>
            <person name="Banfield J.F."/>
        </authorList>
    </citation>
    <scope>NUCLEOTIDE SEQUENCE [LARGE SCALE GENOMIC DNA]</scope>
    <source>
        <strain evidence="2">CG10_big_fil_rev_8_21_14_0_10_32_10</strain>
    </source>
</reference>
<dbReference type="Gene3D" id="3.40.1620.10">
    <property type="entry name" value="YefM-like domain"/>
    <property type="match status" value="1"/>
</dbReference>
<proteinExistence type="inferred from homology"/>
<evidence type="ECO:0000256" key="1">
    <source>
        <dbReference type="ARBA" id="ARBA00009981"/>
    </source>
</evidence>
<dbReference type="AlphaFoldDB" id="A0A2H0R9W9"/>